<dbReference type="PANTHER" id="PTHR45835">
    <property type="entry name" value="YALI0A06105P"/>
    <property type="match status" value="1"/>
</dbReference>
<dbReference type="Pfam" id="PF24626">
    <property type="entry name" value="SH3_Tf2-1"/>
    <property type="match status" value="1"/>
</dbReference>
<accession>A0AAQ3UAI8</accession>
<evidence type="ECO:0000313" key="4">
    <source>
        <dbReference type="Proteomes" id="UP001341281"/>
    </source>
</evidence>
<dbReference type="Pfam" id="PF17921">
    <property type="entry name" value="Integrase_H2C2"/>
    <property type="match status" value="1"/>
</dbReference>
<dbReference type="AlphaFoldDB" id="A0AAQ3UAI8"/>
<name>A0AAQ3UAI8_PASNO</name>
<dbReference type="InterPro" id="IPR056924">
    <property type="entry name" value="SH3_Tf2-1"/>
</dbReference>
<sequence length="402" mass="47058">MEEGLLPDFRKDQLGTLWLKGRLCVPLNKDIRDSILTKAHCTKYSIHPGSTKMYQDLKKLFWWRRMKRDIAEFVARCDVCNRVKAEKQRPAGLLKPLEIPMWKWEKITMDFIVGLPRSPKGNDSIWVIVDRLTKSAHFIPITKTTYHPRPMDGRTSESTLGGSFESLRVDLRTKLGRQLPFAEFSYNNGYRASIGMSPFQALYGRRCETPLMWEEAGERRFFGPAMFMEVAENVAKVERTSNCSSRRRAMRINARRELAFDEGEYVYLKVSPLRGTKRFRTRGKLAPRYIGPFRIKQKVGDLAYELELPEHLSGVHPVFHVSQLRKCLRLPEEQISLEAVDLQDNLEYLEYPVQILDRAEKGTRRTRIPVCKVLWSNHSEREATWEKESELREMYPHLFENE</sequence>
<evidence type="ECO:0000259" key="2">
    <source>
        <dbReference type="Pfam" id="PF24626"/>
    </source>
</evidence>
<proteinExistence type="predicted"/>
<keyword evidence="4" id="KW-1185">Reference proteome</keyword>
<dbReference type="SUPFAM" id="SSF53098">
    <property type="entry name" value="Ribonuclease H-like"/>
    <property type="match status" value="1"/>
</dbReference>
<dbReference type="EMBL" id="CP144752">
    <property type="protein sequence ID" value="WVZ87874.1"/>
    <property type="molecule type" value="Genomic_DNA"/>
</dbReference>
<dbReference type="InterPro" id="IPR036397">
    <property type="entry name" value="RNaseH_sf"/>
</dbReference>
<dbReference type="InterPro" id="IPR012337">
    <property type="entry name" value="RNaseH-like_sf"/>
</dbReference>
<protein>
    <recommendedName>
        <fullName evidence="5">Integrase zinc-binding domain-containing protein</fullName>
    </recommendedName>
</protein>
<evidence type="ECO:0008006" key="5">
    <source>
        <dbReference type="Google" id="ProtNLM"/>
    </source>
</evidence>
<dbReference type="PANTHER" id="PTHR45835:SF99">
    <property type="entry name" value="CHROMO DOMAIN-CONTAINING PROTEIN-RELATED"/>
    <property type="match status" value="1"/>
</dbReference>
<feature type="domain" description="Integrase zinc-binding" evidence="1">
    <location>
        <begin position="28"/>
        <end position="85"/>
    </location>
</feature>
<dbReference type="Gene3D" id="3.30.420.10">
    <property type="entry name" value="Ribonuclease H-like superfamily/Ribonuclease H"/>
    <property type="match status" value="2"/>
</dbReference>
<gene>
    <name evidence="3" type="ORF">U9M48_034449</name>
</gene>
<reference evidence="3 4" key="1">
    <citation type="submission" date="2024-02" db="EMBL/GenBank/DDBJ databases">
        <title>High-quality chromosome-scale genome assembly of Pensacola bahiagrass (Paspalum notatum Flugge var. saurae).</title>
        <authorList>
            <person name="Vega J.M."/>
            <person name="Podio M."/>
            <person name="Orjuela J."/>
            <person name="Siena L.A."/>
            <person name="Pessino S.C."/>
            <person name="Combes M.C."/>
            <person name="Mariac C."/>
            <person name="Albertini E."/>
            <person name="Pupilli F."/>
            <person name="Ortiz J.P.A."/>
            <person name="Leblanc O."/>
        </authorList>
    </citation>
    <scope>NUCLEOTIDE SEQUENCE [LARGE SCALE GENOMIC DNA]</scope>
    <source>
        <strain evidence="3">R1</strain>
        <tissue evidence="3">Leaf</tissue>
    </source>
</reference>
<dbReference type="GO" id="GO:0003676">
    <property type="term" value="F:nucleic acid binding"/>
    <property type="evidence" value="ECO:0007669"/>
    <property type="project" value="InterPro"/>
</dbReference>
<dbReference type="InterPro" id="IPR016197">
    <property type="entry name" value="Chromo-like_dom_sf"/>
</dbReference>
<dbReference type="InterPro" id="IPR041588">
    <property type="entry name" value="Integrase_H2C2"/>
</dbReference>
<dbReference type="SUPFAM" id="SSF54160">
    <property type="entry name" value="Chromo domain-like"/>
    <property type="match status" value="1"/>
</dbReference>
<organism evidence="3 4">
    <name type="scientific">Paspalum notatum var. saurae</name>
    <dbReference type="NCBI Taxonomy" id="547442"/>
    <lineage>
        <taxon>Eukaryota</taxon>
        <taxon>Viridiplantae</taxon>
        <taxon>Streptophyta</taxon>
        <taxon>Embryophyta</taxon>
        <taxon>Tracheophyta</taxon>
        <taxon>Spermatophyta</taxon>
        <taxon>Magnoliopsida</taxon>
        <taxon>Liliopsida</taxon>
        <taxon>Poales</taxon>
        <taxon>Poaceae</taxon>
        <taxon>PACMAD clade</taxon>
        <taxon>Panicoideae</taxon>
        <taxon>Andropogonodae</taxon>
        <taxon>Paspaleae</taxon>
        <taxon>Paspalinae</taxon>
        <taxon>Paspalum</taxon>
    </lineage>
</organism>
<feature type="domain" description="Tf2-1-like SH3-like" evidence="2">
    <location>
        <begin position="263"/>
        <end position="327"/>
    </location>
</feature>
<evidence type="ECO:0000259" key="1">
    <source>
        <dbReference type="Pfam" id="PF17921"/>
    </source>
</evidence>
<dbReference type="Proteomes" id="UP001341281">
    <property type="component" value="Chromosome 08"/>
</dbReference>
<dbReference type="Gene3D" id="1.10.340.70">
    <property type="match status" value="1"/>
</dbReference>
<evidence type="ECO:0000313" key="3">
    <source>
        <dbReference type="EMBL" id="WVZ87874.1"/>
    </source>
</evidence>